<organism evidence="2 3">
    <name type="scientific">Lentithecium fluviatile CBS 122367</name>
    <dbReference type="NCBI Taxonomy" id="1168545"/>
    <lineage>
        <taxon>Eukaryota</taxon>
        <taxon>Fungi</taxon>
        <taxon>Dikarya</taxon>
        <taxon>Ascomycota</taxon>
        <taxon>Pezizomycotina</taxon>
        <taxon>Dothideomycetes</taxon>
        <taxon>Pleosporomycetidae</taxon>
        <taxon>Pleosporales</taxon>
        <taxon>Massarineae</taxon>
        <taxon>Lentitheciaceae</taxon>
        <taxon>Lentithecium</taxon>
    </lineage>
</organism>
<feature type="region of interest" description="Disordered" evidence="1">
    <location>
        <begin position="1"/>
        <end position="32"/>
    </location>
</feature>
<keyword evidence="3" id="KW-1185">Reference proteome</keyword>
<dbReference type="OrthoDB" id="3944762at2759"/>
<reference evidence="2" key="1">
    <citation type="journal article" date="2020" name="Stud. Mycol.">
        <title>101 Dothideomycetes genomes: a test case for predicting lifestyles and emergence of pathogens.</title>
        <authorList>
            <person name="Haridas S."/>
            <person name="Albert R."/>
            <person name="Binder M."/>
            <person name="Bloem J."/>
            <person name="Labutti K."/>
            <person name="Salamov A."/>
            <person name="Andreopoulos B."/>
            <person name="Baker S."/>
            <person name="Barry K."/>
            <person name="Bills G."/>
            <person name="Bluhm B."/>
            <person name="Cannon C."/>
            <person name="Castanera R."/>
            <person name="Culley D."/>
            <person name="Daum C."/>
            <person name="Ezra D."/>
            <person name="Gonzalez J."/>
            <person name="Henrissat B."/>
            <person name="Kuo A."/>
            <person name="Liang C."/>
            <person name="Lipzen A."/>
            <person name="Lutzoni F."/>
            <person name="Magnuson J."/>
            <person name="Mondo S."/>
            <person name="Nolan M."/>
            <person name="Ohm R."/>
            <person name="Pangilinan J."/>
            <person name="Park H.-J."/>
            <person name="Ramirez L."/>
            <person name="Alfaro M."/>
            <person name="Sun H."/>
            <person name="Tritt A."/>
            <person name="Yoshinaga Y."/>
            <person name="Zwiers L.-H."/>
            <person name="Turgeon B."/>
            <person name="Goodwin S."/>
            <person name="Spatafora J."/>
            <person name="Crous P."/>
            <person name="Grigoriev I."/>
        </authorList>
    </citation>
    <scope>NUCLEOTIDE SEQUENCE</scope>
    <source>
        <strain evidence="2">CBS 122367</strain>
    </source>
</reference>
<feature type="compositionally biased region" description="Low complexity" evidence="1">
    <location>
        <begin position="107"/>
        <end position="118"/>
    </location>
</feature>
<evidence type="ECO:0000256" key="1">
    <source>
        <dbReference type="SAM" id="MobiDB-lite"/>
    </source>
</evidence>
<sequence length="509" mass="56511">MNTPAAGSSSTLGSVGCEGPVPPTNKDDSVTMEEDQVTLDASIDESRTWEIATDGDLYIVVKNQKKDTLSYLVQAAVVENMSKPWAALVRDALCDGKATFEDEKATAETTGEAPTTTTNKELENDTMIPPADLPQIFLPHEHPETVLITLTTAHHRPWELPSAVSLKLLHALAMHCADFDTCGLVSEAIIPWVERLALQATRCGDLRWLYIGRVFWLDCIFHAQLQYWIWASTRDTISNPLFEIRRNGDEILDRDFRDCIAGSRKEILSSLLEKCIRLHDEKGFRKEWVCLGPSRAKQCSRHAHVSFLVSLQSLGLWPKTPSASELALSASKLRRHLLQIRLTPYSVEHSSCALSSFREDVFFMSASTNLENSSIQERFVGPQRHIFKARYAAYIGSSIWTSGITRSDFNYSLSVGSSVGVVPVGALDSLPILVALATDSEDGNMESDWESDSEMDSEPGEEFLEYDYDDLRECLGFCSKNSTPLASPDEDEVTESGDGEDFDSDAMSM</sequence>
<dbReference type="Proteomes" id="UP000799291">
    <property type="component" value="Unassembled WGS sequence"/>
</dbReference>
<accession>A0A6G1JKG3</accession>
<gene>
    <name evidence="2" type="ORF">K458DRAFT_412246</name>
</gene>
<evidence type="ECO:0000313" key="3">
    <source>
        <dbReference type="Proteomes" id="UP000799291"/>
    </source>
</evidence>
<evidence type="ECO:0000313" key="2">
    <source>
        <dbReference type="EMBL" id="KAF2690918.1"/>
    </source>
</evidence>
<dbReference type="AlphaFoldDB" id="A0A6G1JKG3"/>
<feature type="compositionally biased region" description="Polar residues" evidence="1">
    <location>
        <begin position="1"/>
        <end position="13"/>
    </location>
</feature>
<protein>
    <submittedName>
        <fullName evidence="2">Uncharacterized protein</fullName>
    </submittedName>
</protein>
<feature type="region of interest" description="Disordered" evidence="1">
    <location>
        <begin position="441"/>
        <end position="460"/>
    </location>
</feature>
<name>A0A6G1JKG3_9PLEO</name>
<feature type="region of interest" description="Disordered" evidence="1">
    <location>
        <begin position="480"/>
        <end position="509"/>
    </location>
</feature>
<feature type="region of interest" description="Disordered" evidence="1">
    <location>
        <begin position="103"/>
        <end position="125"/>
    </location>
</feature>
<dbReference type="EMBL" id="MU005570">
    <property type="protein sequence ID" value="KAF2690918.1"/>
    <property type="molecule type" value="Genomic_DNA"/>
</dbReference>
<feature type="compositionally biased region" description="Acidic residues" evidence="1">
    <location>
        <begin position="488"/>
        <end position="509"/>
    </location>
</feature>
<proteinExistence type="predicted"/>